<dbReference type="GO" id="GO:0003700">
    <property type="term" value="F:DNA-binding transcription factor activity"/>
    <property type="evidence" value="ECO:0007669"/>
    <property type="project" value="InterPro"/>
</dbReference>
<evidence type="ECO:0000313" key="9">
    <source>
        <dbReference type="Proteomes" id="UP001293254"/>
    </source>
</evidence>
<dbReference type="Gene3D" id="3.10.20.90">
    <property type="entry name" value="Phosphatidylinositol 3-kinase Catalytic Subunit, Chain A, domain 1"/>
    <property type="match status" value="1"/>
</dbReference>
<evidence type="ECO:0000256" key="5">
    <source>
        <dbReference type="SAM" id="MobiDB-lite"/>
    </source>
</evidence>
<reference evidence="8" key="2">
    <citation type="journal article" date="2024" name="Plant">
        <title>Genomic evolution and insights into agronomic trait innovations of Sesamum species.</title>
        <authorList>
            <person name="Miao H."/>
            <person name="Wang L."/>
            <person name="Qu L."/>
            <person name="Liu H."/>
            <person name="Sun Y."/>
            <person name="Le M."/>
            <person name="Wang Q."/>
            <person name="Wei S."/>
            <person name="Zheng Y."/>
            <person name="Lin W."/>
            <person name="Duan Y."/>
            <person name="Cao H."/>
            <person name="Xiong S."/>
            <person name="Wang X."/>
            <person name="Wei L."/>
            <person name="Li C."/>
            <person name="Ma Q."/>
            <person name="Ju M."/>
            <person name="Zhao R."/>
            <person name="Li G."/>
            <person name="Mu C."/>
            <person name="Tian Q."/>
            <person name="Mei H."/>
            <person name="Zhang T."/>
            <person name="Gao T."/>
            <person name="Zhang H."/>
        </authorList>
    </citation>
    <scope>NUCLEOTIDE SEQUENCE</scope>
    <source>
        <strain evidence="8">3651</strain>
    </source>
</reference>
<evidence type="ECO:0000256" key="3">
    <source>
        <dbReference type="ARBA" id="ARBA00023163"/>
    </source>
</evidence>
<dbReference type="PANTHER" id="PTHR32002">
    <property type="entry name" value="PROTEIN NLP8"/>
    <property type="match status" value="1"/>
</dbReference>
<dbReference type="Pfam" id="PF00564">
    <property type="entry name" value="PB1"/>
    <property type="match status" value="1"/>
</dbReference>
<dbReference type="Proteomes" id="UP001293254">
    <property type="component" value="Unassembled WGS sequence"/>
</dbReference>
<dbReference type="GO" id="GO:0003677">
    <property type="term" value="F:DNA binding"/>
    <property type="evidence" value="ECO:0007669"/>
    <property type="project" value="UniProtKB-KW"/>
</dbReference>
<name>A0AAE1YTN6_9LAMI</name>
<organism evidence="8 9">
    <name type="scientific">Sesamum alatum</name>
    <dbReference type="NCBI Taxonomy" id="300844"/>
    <lineage>
        <taxon>Eukaryota</taxon>
        <taxon>Viridiplantae</taxon>
        <taxon>Streptophyta</taxon>
        <taxon>Embryophyta</taxon>
        <taxon>Tracheophyta</taxon>
        <taxon>Spermatophyta</taxon>
        <taxon>Magnoliopsida</taxon>
        <taxon>eudicotyledons</taxon>
        <taxon>Gunneridae</taxon>
        <taxon>Pentapetalae</taxon>
        <taxon>asterids</taxon>
        <taxon>lamiids</taxon>
        <taxon>Lamiales</taxon>
        <taxon>Pedaliaceae</taxon>
        <taxon>Sesamum</taxon>
    </lineage>
</organism>
<keyword evidence="4" id="KW-0539">Nucleus</keyword>
<dbReference type="PROSITE" id="PS51745">
    <property type="entry name" value="PB1"/>
    <property type="match status" value="1"/>
</dbReference>
<gene>
    <name evidence="8" type="ORF">Salat_0746200</name>
</gene>
<feature type="domain" description="PB1" evidence="7">
    <location>
        <begin position="951"/>
        <end position="1032"/>
    </location>
</feature>
<dbReference type="PROSITE" id="PS51519">
    <property type="entry name" value="RWP_RK"/>
    <property type="match status" value="1"/>
</dbReference>
<evidence type="ECO:0000259" key="6">
    <source>
        <dbReference type="PROSITE" id="PS51519"/>
    </source>
</evidence>
<dbReference type="InterPro" id="IPR055081">
    <property type="entry name" value="NLP1-9_GAF"/>
</dbReference>
<dbReference type="AlphaFoldDB" id="A0AAE1YTN6"/>
<sequence length="1034" mass="117747">MSRVLEGHDEEYTLDEVKELLNNGADMLSEKVSRGWIFWGQQQDDSVNDGFTNNSSTIIKEKVKFVLKEIISGTMGYFLVQFWMPKVVPGGKWCLTTSDQPFGLGNCGLHKVLCRYRKICMEHVYYVGEGAKEEEVGPPGRVFRNWHPESSPDLRLYSTQEHPLRNLAACCGIRGYVALPVLDCLRTQCLGVLEFLKLDSEIMGYQLRILDQALQKAYLRPTHLKYVLINANLKCQEPPPKQISEMLQLAVDAIPQLHLAQVWIPCRECGNTMSCMERAVFINSADMEFNSSSSCDSMMRSFLAACEFQHRQSKTGIAMGKSCFIPSLCDVSICEYPMAHYAQQARLSSCFTICLQSTCNINDLFIVEFFLQSHSREHACPCSPLQLLLQIMKKKLTSFKIVSEEQLLTELPTGRCRKNCPVSFKYNRSRCTSEMIQDVEEEEHENSREFTLISRIEGYNESLSVSDLKACLHKVGLSVHQGKGWVFCCPQREELLDYLSIQEKAKLFIMTITSSEYCYSLNFLFQFWEIRRLADKSFVTTSDQPFALGKCCKGLCWYRKHCMDHPYFVDDGAKEEELGPPGRVFRNRCPESTPDIRLYSTKEFPHRDYAIQCGSRTYLALPIFNLHNSECLGVLEWIGFEDAKKDCDDTSLIRNALEVANLETPHFRACSLERGTQNMNQDRALICELDAMLGEVIRNSQYSYLAQFFLSQASRIYEHFCSFLSFLLPIMKETLKSFTVASGKQLGEELVVEVISFDKNDEFTSFELHQPNMLPVRFEVIQYDKEPTYQHQLVHDTPNGKDSSKTVPEAEPDAAASAELEEGVTVTAKKTKGERNTTSFHIRYEDLELHFGKRLEDVAKELGVSRSTLKRACREYGIKRWPSSQNNKKNPSLFETSTSNKRVRCSEQQILVSSSSSPPPQISPLHNQNVLQISSGAESSQNRTKLTEDDVVLIKAKFGDDTVKVQLLVSSGIGKLKEEVGKRFNLMNATFKLYYFDEDEWILLACDDDLQLCMKTLTASGKTSIQILVKSLCN</sequence>
<dbReference type="InterPro" id="IPR053793">
    <property type="entry name" value="PB1-like"/>
</dbReference>
<evidence type="ECO:0000256" key="1">
    <source>
        <dbReference type="ARBA" id="ARBA00023015"/>
    </source>
</evidence>
<dbReference type="Pfam" id="PF22922">
    <property type="entry name" value="GAF_NLP"/>
    <property type="match status" value="1"/>
</dbReference>
<dbReference type="InterPro" id="IPR000270">
    <property type="entry name" value="PB1_dom"/>
</dbReference>
<evidence type="ECO:0000259" key="7">
    <source>
        <dbReference type="PROSITE" id="PS51745"/>
    </source>
</evidence>
<accession>A0AAE1YTN6</accession>
<evidence type="ECO:0000256" key="2">
    <source>
        <dbReference type="ARBA" id="ARBA00023125"/>
    </source>
</evidence>
<keyword evidence="2" id="KW-0238">DNA-binding</keyword>
<protein>
    <submittedName>
        <fullName evidence="8">Protein NLP7</fullName>
    </submittedName>
</protein>
<keyword evidence="3" id="KW-0804">Transcription</keyword>
<feature type="region of interest" description="Disordered" evidence="5">
    <location>
        <begin position="794"/>
        <end position="825"/>
    </location>
</feature>
<reference evidence="8" key="1">
    <citation type="submission" date="2020-06" db="EMBL/GenBank/DDBJ databases">
        <authorList>
            <person name="Li T."/>
            <person name="Hu X."/>
            <person name="Zhang T."/>
            <person name="Song X."/>
            <person name="Zhang H."/>
            <person name="Dai N."/>
            <person name="Sheng W."/>
            <person name="Hou X."/>
            <person name="Wei L."/>
        </authorList>
    </citation>
    <scope>NUCLEOTIDE SEQUENCE</scope>
    <source>
        <strain evidence="8">3651</strain>
        <tissue evidence="8">Leaf</tissue>
    </source>
</reference>
<dbReference type="PANTHER" id="PTHR32002:SF62">
    <property type="entry name" value="PROTEIN NLP6-LIKE ISOFORM X1"/>
    <property type="match status" value="1"/>
</dbReference>
<keyword evidence="1" id="KW-0805">Transcription regulation</keyword>
<feature type="compositionally biased region" description="Polar residues" evidence="5">
    <location>
        <begin position="882"/>
        <end position="901"/>
    </location>
</feature>
<dbReference type="SUPFAM" id="SSF54277">
    <property type="entry name" value="CAD &amp; PB1 domains"/>
    <property type="match status" value="1"/>
</dbReference>
<feature type="domain" description="RWP-RK" evidence="6">
    <location>
        <begin position="823"/>
        <end position="910"/>
    </location>
</feature>
<dbReference type="Pfam" id="PF02042">
    <property type="entry name" value="RWP-RK"/>
    <property type="match status" value="1"/>
</dbReference>
<dbReference type="InterPro" id="IPR003035">
    <property type="entry name" value="RWP-RK_dom"/>
</dbReference>
<evidence type="ECO:0000256" key="4">
    <source>
        <dbReference type="ARBA" id="ARBA00023242"/>
    </source>
</evidence>
<feature type="region of interest" description="Disordered" evidence="5">
    <location>
        <begin position="881"/>
        <end position="901"/>
    </location>
</feature>
<evidence type="ECO:0000313" key="8">
    <source>
        <dbReference type="EMBL" id="KAK4435826.1"/>
    </source>
</evidence>
<keyword evidence="9" id="KW-1185">Reference proteome</keyword>
<dbReference type="SMART" id="SM00666">
    <property type="entry name" value="PB1"/>
    <property type="match status" value="1"/>
</dbReference>
<dbReference type="InterPro" id="IPR045012">
    <property type="entry name" value="NLP"/>
</dbReference>
<proteinExistence type="predicted"/>
<dbReference type="EMBL" id="JACGWO010000002">
    <property type="protein sequence ID" value="KAK4435826.1"/>
    <property type="molecule type" value="Genomic_DNA"/>
</dbReference>
<comment type="caution">
    <text evidence="8">The sequence shown here is derived from an EMBL/GenBank/DDBJ whole genome shotgun (WGS) entry which is preliminary data.</text>
</comment>